<feature type="transmembrane region" description="Helical" evidence="1">
    <location>
        <begin position="48"/>
        <end position="78"/>
    </location>
</feature>
<dbReference type="Proteomes" id="UP000839923">
    <property type="component" value="Unassembled WGS sequence"/>
</dbReference>
<keyword evidence="1" id="KW-1133">Transmembrane helix</keyword>
<evidence type="ECO:0000313" key="10">
    <source>
        <dbReference type="Proteomes" id="UP000305873"/>
    </source>
</evidence>
<evidence type="ECO:0008006" key="11">
    <source>
        <dbReference type="Google" id="ProtNLM"/>
    </source>
</evidence>
<evidence type="ECO:0000256" key="1">
    <source>
        <dbReference type="SAM" id="Phobius"/>
    </source>
</evidence>
<evidence type="ECO:0000313" key="2">
    <source>
        <dbReference type="EMBL" id="EBG2890407.1"/>
    </source>
</evidence>
<evidence type="ECO:0000313" key="5">
    <source>
        <dbReference type="EMBL" id="EBZ5801354.1"/>
    </source>
</evidence>
<evidence type="ECO:0000313" key="6">
    <source>
        <dbReference type="EMBL" id="EBZ7971814.1"/>
    </source>
</evidence>
<reference evidence="9 10" key="1">
    <citation type="journal article" date="2019" name="Foodborne Pathog. Dis.">
        <title>Whole Genome Sequencing Analysis of Nontyphoidal Salmonella enterica of Chicken Meat and Human Origin Under Surveillance in Sri Lanka.</title>
        <authorList>
            <person name="Tay M.Y.F."/>
            <person name="Pathirage S."/>
            <person name="Chandrasekaran L."/>
            <person name="Wickramasuriya U."/>
            <person name="Sadeepanie N."/>
            <person name="Waidyarathna K.D.K."/>
            <person name="Liyanage L.D.C."/>
            <person name="Seow K.L.G."/>
            <person name="Hendriksen R.S."/>
            <person name="Takeuchi M.T."/>
            <person name="Schlundt J."/>
        </authorList>
    </citation>
    <scope>NUCLEOTIDE SEQUENCE [LARGE SCALE GENOMIC DNA]</scope>
    <source>
        <strain evidence="9 10">SL_58_S327</strain>
    </source>
</reference>
<gene>
    <name evidence="4" type="ORF">D4E63_13790</name>
    <name evidence="3" type="ORF">DU837_18995</name>
    <name evidence="7" type="ORF">E0Y54_15625</name>
    <name evidence="9" type="ORF">E2E91_19580</name>
    <name evidence="5" type="ORF">EC445_16910</name>
    <name evidence="6" type="ORF">EGK95_13410</name>
    <name evidence="8" type="ORF">F9X83_14880</name>
    <name evidence="2" type="ORF">FIR23_14950</name>
</gene>
<evidence type="ECO:0000313" key="3">
    <source>
        <dbReference type="EMBL" id="EBY2435506.1"/>
    </source>
</evidence>
<dbReference type="AlphaFoldDB" id="A0A3U4LJ56"/>
<organism evidence="8">
    <name type="scientific">Salmonella enterica subsp. enterica serovar Weltevreden</name>
    <dbReference type="NCBI Taxonomy" id="57743"/>
    <lineage>
        <taxon>Bacteria</taxon>
        <taxon>Pseudomonadati</taxon>
        <taxon>Pseudomonadota</taxon>
        <taxon>Gammaproteobacteria</taxon>
        <taxon>Enterobacterales</taxon>
        <taxon>Enterobacteriaceae</taxon>
        <taxon>Salmonella</taxon>
    </lineage>
</organism>
<comment type="caution">
    <text evidence="8">The sequence shown here is derived from an EMBL/GenBank/DDBJ whole genome shotgun (WGS) entry which is preliminary data.</text>
</comment>
<reference evidence="8" key="3">
    <citation type="submission" date="2019-10" db="EMBL/GenBank/DDBJ databases">
        <authorList>
            <person name="Ashton P.M."/>
            <person name="Dallman T."/>
            <person name="Nair S."/>
            <person name="De Pinna E."/>
            <person name="Peters T."/>
            <person name="Grant K."/>
        </authorList>
    </citation>
    <scope>NUCLEOTIDE SEQUENCE</scope>
    <source>
        <strain evidence="3">294991</strain>
        <strain evidence="7">306533</strain>
        <strain evidence="4">574296</strain>
        <strain evidence="5">619041</strain>
        <strain evidence="6">634830</strain>
        <strain evidence="2">751203</strain>
        <strain evidence="8">808856</strain>
    </source>
</reference>
<sequence length="154" mass="17673">MPPLVRGVAYCHANDVTQHMDVKLMLSVFIPSSERCVSRCRYLLSFALINIIFSILVGVLLYLSFVILAILFTILLHYLVINLNCQRFRDSGFEYIKFYVWGTLVIYIASFVIMVAEDFACDGFGMPLFLIWYFATFSLLLLAPPGFEFTQQVI</sequence>
<reference evidence="9" key="2">
    <citation type="submission" date="2019-03" db="EMBL/GenBank/DDBJ databases">
        <authorList>
            <person name="Tay M."/>
        </authorList>
    </citation>
    <scope>NUCLEOTIDE SEQUENCE</scope>
    <source>
        <strain evidence="9">SL_58_S327</strain>
    </source>
</reference>
<accession>A0A3U4LJ56</accession>
<evidence type="ECO:0000313" key="4">
    <source>
        <dbReference type="EMBL" id="EBY3461820.1"/>
    </source>
</evidence>
<protein>
    <recommendedName>
        <fullName evidence="11">Inner membrane protein yigG</fullName>
    </recommendedName>
</protein>
<keyword evidence="1" id="KW-0812">Transmembrane</keyword>
<accession>A0A3V7IEW6</accession>
<dbReference type="EMBL" id="AALKPH010000020">
    <property type="protein sequence ID" value="EDA5909113.1"/>
    <property type="molecule type" value="Genomic_DNA"/>
</dbReference>
<keyword evidence="1" id="KW-0472">Membrane</keyword>
<dbReference type="EMBL" id="AAHNNE010000030">
    <property type="protein sequence ID" value="EBY2435506.1"/>
    <property type="molecule type" value="Genomic_DNA"/>
</dbReference>
<evidence type="ECO:0000313" key="8">
    <source>
        <dbReference type="EMBL" id="EDA5909113.1"/>
    </source>
</evidence>
<dbReference type="EMBL" id="SMQQ01000018">
    <property type="protein sequence ID" value="TLB90664.1"/>
    <property type="molecule type" value="Genomic_DNA"/>
</dbReference>
<proteinExistence type="predicted"/>
<dbReference type="EMBL" id="AAHNVE010000019">
    <property type="protein sequence ID" value="EBY3461820.1"/>
    <property type="molecule type" value="Genomic_DNA"/>
</dbReference>
<dbReference type="EMBL" id="AAHSHO010000019">
    <property type="protein sequence ID" value="EBZ7971814.1"/>
    <property type="molecule type" value="Genomic_DNA"/>
</dbReference>
<feature type="transmembrane region" description="Helical" evidence="1">
    <location>
        <begin position="98"/>
        <end position="116"/>
    </location>
</feature>
<dbReference type="NCBIfam" id="NF008474">
    <property type="entry name" value="PRK11371.1"/>
    <property type="match status" value="1"/>
</dbReference>
<evidence type="ECO:0000313" key="9">
    <source>
        <dbReference type="EMBL" id="TLB90664.1"/>
    </source>
</evidence>
<evidence type="ECO:0000313" key="7">
    <source>
        <dbReference type="EMBL" id="ECB6963464.1"/>
    </source>
</evidence>
<name>A0A3U4LJ56_SALET</name>
<dbReference type="EMBL" id="AAFIJN010000023">
    <property type="protein sequence ID" value="EBG2890407.1"/>
    <property type="molecule type" value="Genomic_DNA"/>
</dbReference>
<dbReference type="InterPro" id="IPR059227">
    <property type="entry name" value="YigG-like"/>
</dbReference>
<dbReference type="EMBL" id="AAHYKC010000023">
    <property type="protein sequence ID" value="ECB6963464.1"/>
    <property type="molecule type" value="Genomic_DNA"/>
</dbReference>
<dbReference type="Proteomes" id="UP000305873">
    <property type="component" value="Unassembled WGS sequence"/>
</dbReference>
<dbReference type="EMBL" id="AAHROU010000025">
    <property type="protein sequence ID" value="EBZ5801354.1"/>
    <property type="molecule type" value="Genomic_DNA"/>
</dbReference>
<feature type="transmembrane region" description="Helical" evidence="1">
    <location>
        <begin position="128"/>
        <end position="147"/>
    </location>
</feature>